<evidence type="ECO:0000313" key="2">
    <source>
        <dbReference type="EMBL" id="GBP17763.1"/>
    </source>
</evidence>
<name>A0A4C1TUP9_EUMVA</name>
<feature type="compositionally biased region" description="Basic and acidic residues" evidence="1">
    <location>
        <begin position="24"/>
        <end position="38"/>
    </location>
</feature>
<dbReference type="AlphaFoldDB" id="A0A4C1TUP9"/>
<organism evidence="2 3">
    <name type="scientific">Eumeta variegata</name>
    <name type="common">Bagworm moth</name>
    <name type="synonym">Eumeta japonica</name>
    <dbReference type="NCBI Taxonomy" id="151549"/>
    <lineage>
        <taxon>Eukaryota</taxon>
        <taxon>Metazoa</taxon>
        <taxon>Ecdysozoa</taxon>
        <taxon>Arthropoda</taxon>
        <taxon>Hexapoda</taxon>
        <taxon>Insecta</taxon>
        <taxon>Pterygota</taxon>
        <taxon>Neoptera</taxon>
        <taxon>Endopterygota</taxon>
        <taxon>Lepidoptera</taxon>
        <taxon>Glossata</taxon>
        <taxon>Ditrysia</taxon>
        <taxon>Tineoidea</taxon>
        <taxon>Psychidae</taxon>
        <taxon>Oiketicinae</taxon>
        <taxon>Eumeta</taxon>
    </lineage>
</organism>
<dbReference type="EMBL" id="BGZK01000090">
    <property type="protein sequence ID" value="GBP17763.1"/>
    <property type="molecule type" value="Genomic_DNA"/>
</dbReference>
<dbReference type="Proteomes" id="UP000299102">
    <property type="component" value="Unassembled WGS sequence"/>
</dbReference>
<gene>
    <name evidence="2" type="ORF">EVAR_102622_1</name>
</gene>
<evidence type="ECO:0000256" key="1">
    <source>
        <dbReference type="SAM" id="MobiDB-lite"/>
    </source>
</evidence>
<sequence length="78" mass="8632">MYMEIDSGESLVGAGTRNGSPRSVRCEGSARAELDRASHNRRGFSVTKRSDAAVTSRRRRRPPKASRTVLQELAETLQ</sequence>
<feature type="region of interest" description="Disordered" evidence="1">
    <location>
        <begin position="1"/>
        <end position="78"/>
    </location>
</feature>
<proteinExistence type="predicted"/>
<protein>
    <submittedName>
        <fullName evidence="2">Uncharacterized protein</fullName>
    </submittedName>
</protein>
<evidence type="ECO:0000313" key="3">
    <source>
        <dbReference type="Proteomes" id="UP000299102"/>
    </source>
</evidence>
<comment type="caution">
    <text evidence="2">The sequence shown here is derived from an EMBL/GenBank/DDBJ whole genome shotgun (WGS) entry which is preliminary data.</text>
</comment>
<keyword evidence="3" id="KW-1185">Reference proteome</keyword>
<reference evidence="2 3" key="1">
    <citation type="journal article" date="2019" name="Commun. Biol.">
        <title>The bagworm genome reveals a unique fibroin gene that provides high tensile strength.</title>
        <authorList>
            <person name="Kono N."/>
            <person name="Nakamura H."/>
            <person name="Ohtoshi R."/>
            <person name="Tomita M."/>
            <person name="Numata K."/>
            <person name="Arakawa K."/>
        </authorList>
    </citation>
    <scope>NUCLEOTIDE SEQUENCE [LARGE SCALE GENOMIC DNA]</scope>
</reference>
<accession>A0A4C1TUP9</accession>